<feature type="region of interest" description="Disordered" evidence="1">
    <location>
        <begin position="1"/>
        <end position="57"/>
    </location>
</feature>
<dbReference type="AlphaFoldDB" id="A0A6A6YQV8"/>
<evidence type="ECO:0000313" key="2">
    <source>
        <dbReference type="EMBL" id="KAF2811170.1"/>
    </source>
</evidence>
<reference evidence="4" key="3">
    <citation type="submission" date="2025-04" db="UniProtKB">
        <authorList>
            <consortium name="RefSeq"/>
        </authorList>
    </citation>
    <scope>IDENTIFICATION</scope>
    <source>
        <strain evidence="4">CBS 304.34</strain>
    </source>
</reference>
<feature type="compositionally biased region" description="Low complexity" evidence="1">
    <location>
        <begin position="206"/>
        <end position="217"/>
    </location>
</feature>
<evidence type="ECO:0000313" key="4">
    <source>
        <dbReference type="RefSeq" id="XP_033578134.1"/>
    </source>
</evidence>
<protein>
    <submittedName>
        <fullName evidence="2 4">Uncharacterized protein</fullName>
    </submittedName>
</protein>
<gene>
    <name evidence="2 4" type="ORF">BDZ99DRAFT_498037</name>
</gene>
<dbReference type="RefSeq" id="XP_033578134.1">
    <property type="nucleotide sequence ID" value="XM_033723555.1"/>
</dbReference>
<reference evidence="2 4" key="1">
    <citation type="journal article" date="2020" name="Stud. Mycol.">
        <title>101 Dothideomycetes genomes: a test case for predicting lifestyles and emergence of pathogens.</title>
        <authorList>
            <person name="Haridas S."/>
            <person name="Albert R."/>
            <person name="Binder M."/>
            <person name="Bloem J."/>
            <person name="Labutti K."/>
            <person name="Salamov A."/>
            <person name="Andreopoulos B."/>
            <person name="Baker S."/>
            <person name="Barry K."/>
            <person name="Bills G."/>
            <person name="Bluhm B."/>
            <person name="Cannon C."/>
            <person name="Castanera R."/>
            <person name="Culley D."/>
            <person name="Daum C."/>
            <person name="Ezra D."/>
            <person name="Gonzalez J."/>
            <person name="Henrissat B."/>
            <person name="Kuo A."/>
            <person name="Liang C."/>
            <person name="Lipzen A."/>
            <person name="Lutzoni F."/>
            <person name="Magnuson J."/>
            <person name="Mondo S."/>
            <person name="Nolan M."/>
            <person name="Ohm R."/>
            <person name="Pangilinan J."/>
            <person name="Park H.-J."/>
            <person name="Ramirez L."/>
            <person name="Alfaro M."/>
            <person name="Sun H."/>
            <person name="Tritt A."/>
            <person name="Yoshinaga Y."/>
            <person name="Zwiers L.-H."/>
            <person name="Turgeon B."/>
            <person name="Goodwin S."/>
            <person name="Spatafora J."/>
            <person name="Crous P."/>
            <person name="Grigoriev I."/>
        </authorList>
    </citation>
    <scope>NUCLEOTIDE SEQUENCE</scope>
    <source>
        <strain evidence="2 4">CBS 304.34</strain>
    </source>
</reference>
<name>A0A6A6YQV8_9PEZI</name>
<dbReference type="Proteomes" id="UP000504636">
    <property type="component" value="Unplaced"/>
</dbReference>
<evidence type="ECO:0000256" key="1">
    <source>
        <dbReference type="SAM" id="MobiDB-lite"/>
    </source>
</evidence>
<feature type="region of interest" description="Disordered" evidence="1">
    <location>
        <begin position="274"/>
        <end position="300"/>
    </location>
</feature>
<feature type="compositionally biased region" description="Basic and acidic residues" evidence="1">
    <location>
        <begin position="1"/>
        <end position="14"/>
    </location>
</feature>
<reference evidence="4" key="2">
    <citation type="submission" date="2020-04" db="EMBL/GenBank/DDBJ databases">
        <authorList>
            <consortium name="NCBI Genome Project"/>
        </authorList>
    </citation>
    <scope>NUCLEOTIDE SEQUENCE</scope>
    <source>
        <strain evidence="4">CBS 304.34</strain>
    </source>
</reference>
<proteinExistence type="predicted"/>
<dbReference type="EMBL" id="MU003699">
    <property type="protein sequence ID" value="KAF2811170.1"/>
    <property type="molecule type" value="Genomic_DNA"/>
</dbReference>
<feature type="region of interest" description="Disordered" evidence="1">
    <location>
        <begin position="206"/>
        <end position="236"/>
    </location>
</feature>
<evidence type="ECO:0000313" key="3">
    <source>
        <dbReference type="Proteomes" id="UP000504636"/>
    </source>
</evidence>
<organism evidence="2">
    <name type="scientific">Mytilinidion resinicola</name>
    <dbReference type="NCBI Taxonomy" id="574789"/>
    <lineage>
        <taxon>Eukaryota</taxon>
        <taxon>Fungi</taxon>
        <taxon>Dikarya</taxon>
        <taxon>Ascomycota</taxon>
        <taxon>Pezizomycotina</taxon>
        <taxon>Dothideomycetes</taxon>
        <taxon>Pleosporomycetidae</taxon>
        <taxon>Mytilinidiales</taxon>
        <taxon>Mytilinidiaceae</taxon>
        <taxon>Mytilinidion</taxon>
    </lineage>
</organism>
<accession>A0A6A6YQV8</accession>
<dbReference type="GeneID" id="54464448"/>
<sequence length="356" mass="39271">MTRNPPELRKEHTKYTPAEMADWDARSTDSSCSSQDIEPIYTPSHSSWPTDEDESINSEADSYDEIADPFLDYYAIEEPPTKDDELNNAAQPDPYLRRIIIAMLCLLLTLGCVYMKEMIVNRVQYNVENLHYRDTAVPQLECPEHERDAGLNLAREVLQQAEQRFQQAAQELWEAGLALNSAATAGAAATTVRTVATATTATTTTNATTVTTATSATSPHPESESEPADPETASVRSTTARLLREFVNERSIVKERTEKKAAALKEAVAAVEESAEKIGSEDSTEDAVSDAKSPQESKAFPASPTILKIAKWTKCPQHAGCCIGDIWTNTGKCLEYVQRPDHGAKKPKMRFWDGLV</sequence>
<keyword evidence="3" id="KW-1185">Reference proteome</keyword>